<evidence type="ECO:0000256" key="5">
    <source>
        <dbReference type="ARBA" id="ARBA00023034"/>
    </source>
</evidence>
<dbReference type="GO" id="GO:0030136">
    <property type="term" value="C:clathrin-coated vesicle"/>
    <property type="evidence" value="ECO:0007669"/>
    <property type="project" value="UniProtKB-SubCell"/>
</dbReference>
<dbReference type="Gene3D" id="1.25.40.90">
    <property type="match status" value="1"/>
</dbReference>
<dbReference type="SMART" id="SM00273">
    <property type="entry name" value="ENTH"/>
    <property type="match status" value="1"/>
</dbReference>
<dbReference type="EMBL" id="JAKUCV010005017">
    <property type="protein sequence ID" value="KAJ4833115.1"/>
    <property type="molecule type" value="Genomic_DNA"/>
</dbReference>
<dbReference type="SUPFAM" id="SSF48464">
    <property type="entry name" value="ENTH/VHS domain"/>
    <property type="match status" value="1"/>
</dbReference>
<evidence type="ECO:0000256" key="8">
    <source>
        <dbReference type="ARBA" id="ARBA00023329"/>
    </source>
</evidence>
<dbReference type="PANTHER" id="PTHR22951:SF97">
    <property type="entry name" value="ENTH DOMAIN-CONTAINING PROTEIN"/>
    <property type="match status" value="1"/>
</dbReference>
<proteinExistence type="predicted"/>
<dbReference type="InterPro" id="IPR014712">
    <property type="entry name" value="ANTH_dom_sf"/>
</dbReference>
<comment type="caution">
    <text evidence="11">The sequence shown here is derived from an EMBL/GenBank/DDBJ whole genome shotgun (WGS) entry which is preliminary data.</text>
</comment>
<keyword evidence="12" id="KW-1185">Reference proteome</keyword>
<dbReference type="Gene3D" id="1.20.58.150">
    <property type="entry name" value="ANTH domain"/>
    <property type="match status" value="1"/>
</dbReference>
<reference evidence="11" key="2">
    <citation type="journal article" date="2023" name="Plants (Basel)">
        <title>Annotation of the Turnera subulata (Passifloraceae) Draft Genome Reveals the S-Locus Evolved after the Divergence of Turneroideae from Passifloroideae in a Stepwise Manner.</title>
        <authorList>
            <person name="Henning P.M."/>
            <person name="Roalson E.H."/>
            <person name="Mir W."/>
            <person name="McCubbin A.G."/>
            <person name="Shore J.S."/>
        </authorList>
    </citation>
    <scope>NUCLEOTIDE SEQUENCE</scope>
    <source>
        <strain evidence="11">F60SS</strain>
    </source>
</reference>
<feature type="region of interest" description="Disordered" evidence="9">
    <location>
        <begin position="467"/>
        <end position="491"/>
    </location>
</feature>
<dbReference type="GO" id="GO:0048268">
    <property type="term" value="P:clathrin coat assembly"/>
    <property type="evidence" value="ECO:0007669"/>
    <property type="project" value="InterPro"/>
</dbReference>
<evidence type="ECO:0000313" key="12">
    <source>
        <dbReference type="Proteomes" id="UP001141552"/>
    </source>
</evidence>
<gene>
    <name evidence="11" type="ORF">Tsubulata_006217</name>
</gene>
<dbReference type="Pfam" id="PF07651">
    <property type="entry name" value="ANTH"/>
    <property type="match status" value="1"/>
</dbReference>
<dbReference type="GO" id="GO:0006900">
    <property type="term" value="P:vesicle budding from membrane"/>
    <property type="evidence" value="ECO:0007669"/>
    <property type="project" value="TreeGrafter"/>
</dbReference>
<keyword evidence="6" id="KW-0472">Membrane</keyword>
<organism evidence="11 12">
    <name type="scientific">Turnera subulata</name>
    <dbReference type="NCBI Taxonomy" id="218843"/>
    <lineage>
        <taxon>Eukaryota</taxon>
        <taxon>Viridiplantae</taxon>
        <taxon>Streptophyta</taxon>
        <taxon>Embryophyta</taxon>
        <taxon>Tracheophyta</taxon>
        <taxon>Spermatophyta</taxon>
        <taxon>Magnoliopsida</taxon>
        <taxon>eudicotyledons</taxon>
        <taxon>Gunneridae</taxon>
        <taxon>Pentapetalae</taxon>
        <taxon>rosids</taxon>
        <taxon>fabids</taxon>
        <taxon>Malpighiales</taxon>
        <taxon>Passifloraceae</taxon>
        <taxon>Turnera</taxon>
    </lineage>
</organism>
<dbReference type="OrthoDB" id="44015at2759"/>
<evidence type="ECO:0000256" key="3">
    <source>
        <dbReference type="ARBA" id="ARBA00004600"/>
    </source>
</evidence>
<dbReference type="SUPFAM" id="SSF89009">
    <property type="entry name" value="GAT-like domain"/>
    <property type="match status" value="1"/>
</dbReference>
<dbReference type="GO" id="GO:0072583">
    <property type="term" value="P:clathrin-dependent endocytosis"/>
    <property type="evidence" value="ECO:0007669"/>
    <property type="project" value="InterPro"/>
</dbReference>
<feature type="domain" description="ENTH" evidence="10">
    <location>
        <begin position="28"/>
        <end position="161"/>
    </location>
</feature>
<evidence type="ECO:0000256" key="2">
    <source>
        <dbReference type="ARBA" id="ARBA00004555"/>
    </source>
</evidence>
<keyword evidence="8" id="KW-0968">Cytoplasmic vesicle</keyword>
<dbReference type="GO" id="GO:0005905">
    <property type="term" value="C:clathrin-coated pit"/>
    <property type="evidence" value="ECO:0007669"/>
    <property type="project" value="UniProtKB-SubCell"/>
</dbReference>
<dbReference type="GO" id="GO:0005794">
    <property type="term" value="C:Golgi apparatus"/>
    <property type="evidence" value="ECO:0007669"/>
    <property type="project" value="UniProtKB-SubCell"/>
</dbReference>
<dbReference type="GO" id="GO:0005545">
    <property type="term" value="F:1-phosphatidylinositol binding"/>
    <property type="evidence" value="ECO:0007669"/>
    <property type="project" value="InterPro"/>
</dbReference>
<dbReference type="GO" id="GO:0000149">
    <property type="term" value="F:SNARE binding"/>
    <property type="evidence" value="ECO:0007669"/>
    <property type="project" value="TreeGrafter"/>
</dbReference>
<keyword evidence="5" id="KW-0333">Golgi apparatus</keyword>
<dbReference type="InterPro" id="IPR045192">
    <property type="entry name" value="AP180-like"/>
</dbReference>
<evidence type="ECO:0000259" key="10">
    <source>
        <dbReference type="PROSITE" id="PS50942"/>
    </source>
</evidence>
<keyword evidence="7" id="KW-0168">Coated pit</keyword>
<evidence type="ECO:0000313" key="11">
    <source>
        <dbReference type="EMBL" id="KAJ4833115.1"/>
    </source>
</evidence>
<dbReference type="InterPro" id="IPR048050">
    <property type="entry name" value="ANTH_N_plant"/>
</dbReference>
<keyword evidence="4" id="KW-0254">Endocytosis</keyword>
<sequence length="491" mass="54247">MAASGGAQHSIRRAIGALKDTTTVGLAKVSSENKGLDVAIVKATNHDEALVKDKYIKTILTALSASSPRADVAYCIQGLNRRLARTRNWTVALKTLLVIHRALREVDTTFREELINYSQGRGIMPNLSHFRDDSSSNELLDCYRALKYDVVKDQPRSRGLDTPQLLKQLPAMQQLLFRLLACKPEGMAGNNILIQFALSVIASESVKLYVAITDGILNLIDKYFEMQRQDAIRALEIYKKADSQCGQLSEFFETCRAHNFGGEHFIKIQQINDDQDTGPVHPATEAGSSVDDKQEPDNHKSSDPCMTELDSAQNDQSEIQVKAQVTDLLEFDELTEEESKQNEKNSLALATLTSGEKDLLEWENGFDLTPETPSWELALITTPGSSGAAATDATLVCGIDRLTLDTLYEEGIARTMNHTDYIGQARCNPFESACFSQNPFHAYSNTVPPTDAAMAGLHQELAFPMMQPQQQQNQQLPIASHDSSTSGNPFF</sequence>
<protein>
    <recommendedName>
        <fullName evidence="10">ENTH domain-containing protein</fullName>
    </recommendedName>
</protein>
<evidence type="ECO:0000256" key="1">
    <source>
        <dbReference type="ARBA" id="ARBA00004132"/>
    </source>
</evidence>
<feature type="region of interest" description="Disordered" evidence="9">
    <location>
        <begin position="273"/>
        <end position="316"/>
    </location>
</feature>
<evidence type="ECO:0000256" key="9">
    <source>
        <dbReference type="SAM" id="MobiDB-lite"/>
    </source>
</evidence>
<dbReference type="PANTHER" id="PTHR22951">
    <property type="entry name" value="CLATHRIN ASSEMBLY PROTEIN"/>
    <property type="match status" value="1"/>
</dbReference>
<feature type="compositionally biased region" description="Polar residues" evidence="9">
    <location>
        <begin position="481"/>
        <end position="491"/>
    </location>
</feature>
<dbReference type="GO" id="GO:0032050">
    <property type="term" value="F:clathrin heavy chain binding"/>
    <property type="evidence" value="ECO:0007669"/>
    <property type="project" value="TreeGrafter"/>
</dbReference>
<dbReference type="GO" id="GO:0005546">
    <property type="term" value="F:phosphatidylinositol-4,5-bisphosphate binding"/>
    <property type="evidence" value="ECO:0007669"/>
    <property type="project" value="TreeGrafter"/>
</dbReference>
<comment type="subcellular location">
    <subcellularLocation>
        <location evidence="1">Cytoplasmic vesicle</location>
        <location evidence="1">Clathrin-coated vesicle</location>
    </subcellularLocation>
    <subcellularLocation>
        <location evidence="2">Golgi apparatus</location>
    </subcellularLocation>
    <subcellularLocation>
        <location evidence="3">Membrane</location>
        <location evidence="3">Clathrin-coated pit</location>
    </subcellularLocation>
</comment>
<dbReference type="AlphaFoldDB" id="A0A9Q0J9Z8"/>
<dbReference type="InterPro" id="IPR011417">
    <property type="entry name" value="ANTH_dom"/>
</dbReference>
<evidence type="ECO:0000256" key="6">
    <source>
        <dbReference type="ARBA" id="ARBA00023136"/>
    </source>
</evidence>
<name>A0A9Q0J9Z8_9ROSI</name>
<dbReference type="Proteomes" id="UP001141552">
    <property type="component" value="Unassembled WGS sequence"/>
</dbReference>
<evidence type="ECO:0000256" key="4">
    <source>
        <dbReference type="ARBA" id="ARBA00022583"/>
    </source>
</evidence>
<accession>A0A9Q0J9Z8</accession>
<dbReference type="PROSITE" id="PS50942">
    <property type="entry name" value="ENTH"/>
    <property type="match status" value="1"/>
</dbReference>
<reference evidence="11" key="1">
    <citation type="submission" date="2022-02" db="EMBL/GenBank/DDBJ databases">
        <authorList>
            <person name="Henning P.M."/>
            <person name="McCubbin A.G."/>
            <person name="Shore J.S."/>
        </authorList>
    </citation>
    <scope>NUCLEOTIDE SEQUENCE</scope>
    <source>
        <strain evidence="11">F60SS</strain>
        <tissue evidence="11">Leaves</tissue>
    </source>
</reference>
<dbReference type="CDD" id="cd03564">
    <property type="entry name" value="ANTH_N"/>
    <property type="match status" value="1"/>
</dbReference>
<dbReference type="InterPro" id="IPR013809">
    <property type="entry name" value="ENTH"/>
</dbReference>
<evidence type="ECO:0000256" key="7">
    <source>
        <dbReference type="ARBA" id="ARBA00023176"/>
    </source>
</evidence>
<feature type="compositionally biased region" description="Basic and acidic residues" evidence="9">
    <location>
        <begin position="290"/>
        <end position="302"/>
    </location>
</feature>
<dbReference type="InterPro" id="IPR008942">
    <property type="entry name" value="ENTH_VHS"/>
</dbReference>